<name>A0A315ZGL8_SEDFL</name>
<sequence>MRRYVNGLIATFLFLFPALLMAQSENPYGRFLGEEVRVGQEIKYVLTYTHPSDEEVIFPGEKHSFAPFEYISRQYFPTQSDSTTSKDSVVYTLMTFEMDSIQELTVPVFVMQENGKKEPIFPEKDGIFLVKSLASDLQQGEQPQLVENTNLAKVNEEFNYPYLLIFLGLVFIALVIVVFVFGGKIKRVLQLKKLKKQNIKFNSSFENYATAPYDAPKLEHLLGIWKTYTGQMIDLPLQSYTTKEIQAVLPNEKLDTPLKTFDRAIYANMVDDQMQQNISFLKEYAQKSYEKKIEEVKNG</sequence>
<dbReference type="RefSeq" id="WP_109616136.1">
    <property type="nucleotide sequence ID" value="NZ_QGDO01000001.1"/>
</dbReference>
<keyword evidence="4" id="KW-1185">Reference proteome</keyword>
<feature type="signal peptide" evidence="2">
    <location>
        <begin position="1"/>
        <end position="22"/>
    </location>
</feature>
<feature type="transmembrane region" description="Helical" evidence="1">
    <location>
        <begin position="160"/>
        <end position="183"/>
    </location>
</feature>
<protein>
    <recommendedName>
        <fullName evidence="5">Oxygen tolerance protein BatD</fullName>
    </recommendedName>
</protein>
<evidence type="ECO:0000256" key="2">
    <source>
        <dbReference type="SAM" id="SignalP"/>
    </source>
</evidence>
<reference evidence="3 4" key="1">
    <citation type="submission" date="2018-03" db="EMBL/GenBank/DDBJ databases">
        <title>Genomic Encyclopedia of Archaeal and Bacterial Type Strains, Phase II (KMG-II): from individual species to whole genera.</title>
        <authorList>
            <person name="Goeker M."/>
        </authorList>
    </citation>
    <scope>NUCLEOTIDE SEQUENCE [LARGE SCALE GENOMIC DNA]</scope>
    <source>
        <strain evidence="3 4">DSM 28229</strain>
    </source>
</reference>
<evidence type="ECO:0000313" key="4">
    <source>
        <dbReference type="Proteomes" id="UP000245535"/>
    </source>
</evidence>
<keyword evidence="2" id="KW-0732">Signal</keyword>
<gene>
    <name evidence="3" type="ORF">BC781_1011032</name>
</gene>
<proteinExistence type="predicted"/>
<evidence type="ECO:0000313" key="3">
    <source>
        <dbReference type="EMBL" id="PWJ44661.1"/>
    </source>
</evidence>
<evidence type="ECO:0000256" key="1">
    <source>
        <dbReference type="SAM" id="Phobius"/>
    </source>
</evidence>
<keyword evidence="1" id="KW-1133">Transmembrane helix</keyword>
<accession>A0A315ZGL8</accession>
<comment type="caution">
    <text evidence="3">The sequence shown here is derived from an EMBL/GenBank/DDBJ whole genome shotgun (WGS) entry which is preliminary data.</text>
</comment>
<keyword evidence="1" id="KW-0472">Membrane</keyword>
<dbReference type="AlphaFoldDB" id="A0A315ZGL8"/>
<dbReference type="EMBL" id="QGDO01000001">
    <property type="protein sequence ID" value="PWJ44661.1"/>
    <property type="molecule type" value="Genomic_DNA"/>
</dbReference>
<keyword evidence="1" id="KW-0812">Transmembrane</keyword>
<feature type="chain" id="PRO_5016240652" description="Oxygen tolerance protein BatD" evidence="2">
    <location>
        <begin position="23"/>
        <end position="299"/>
    </location>
</feature>
<organism evidence="3 4">
    <name type="scientific">Sediminitomix flava</name>
    <dbReference type="NCBI Taxonomy" id="379075"/>
    <lineage>
        <taxon>Bacteria</taxon>
        <taxon>Pseudomonadati</taxon>
        <taxon>Bacteroidota</taxon>
        <taxon>Cytophagia</taxon>
        <taxon>Cytophagales</taxon>
        <taxon>Flammeovirgaceae</taxon>
        <taxon>Sediminitomix</taxon>
    </lineage>
</organism>
<dbReference type="OrthoDB" id="848790at2"/>
<evidence type="ECO:0008006" key="5">
    <source>
        <dbReference type="Google" id="ProtNLM"/>
    </source>
</evidence>
<dbReference type="Proteomes" id="UP000245535">
    <property type="component" value="Unassembled WGS sequence"/>
</dbReference>